<dbReference type="PROSITE" id="PS51257">
    <property type="entry name" value="PROKAR_LIPOPROTEIN"/>
    <property type="match status" value="1"/>
</dbReference>
<organism evidence="1 2">
    <name type="scientific">Kriegella aquimaris</name>
    <dbReference type="NCBI Taxonomy" id="192904"/>
    <lineage>
        <taxon>Bacteria</taxon>
        <taxon>Pseudomonadati</taxon>
        <taxon>Bacteroidota</taxon>
        <taxon>Flavobacteriia</taxon>
        <taxon>Flavobacteriales</taxon>
        <taxon>Flavobacteriaceae</taxon>
        <taxon>Kriegella</taxon>
    </lineage>
</organism>
<proteinExistence type="predicted"/>
<dbReference type="AlphaFoldDB" id="A0A1G9S993"/>
<reference evidence="1 2" key="1">
    <citation type="submission" date="2016-10" db="EMBL/GenBank/DDBJ databases">
        <authorList>
            <person name="de Groot N.N."/>
        </authorList>
    </citation>
    <scope>NUCLEOTIDE SEQUENCE [LARGE SCALE GENOMIC DNA]</scope>
    <source>
        <strain evidence="1 2">DSM 19886</strain>
    </source>
</reference>
<dbReference type="RefSeq" id="WP_089890992.1">
    <property type="nucleotide sequence ID" value="NZ_FNGV01000007.1"/>
</dbReference>
<evidence type="ECO:0000313" key="1">
    <source>
        <dbReference type="EMBL" id="SDM32039.1"/>
    </source>
</evidence>
<protein>
    <submittedName>
        <fullName evidence="1">Uncharacterized protein</fullName>
    </submittedName>
</protein>
<keyword evidence="2" id="KW-1185">Reference proteome</keyword>
<accession>A0A1G9S993</accession>
<dbReference type="Proteomes" id="UP000199440">
    <property type="component" value="Unassembled WGS sequence"/>
</dbReference>
<dbReference type="OrthoDB" id="9764591at2"/>
<evidence type="ECO:0000313" key="2">
    <source>
        <dbReference type="Proteomes" id="UP000199440"/>
    </source>
</evidence>
<dbReference type="EMBL" id="FNGV01000007">
    <property type="protein sequence ID" value="SDM32039.1"/>
    <property type="molecule type" value="Genomic_DNA"/>
</dbReference>
<gene>
    <name evidence="1" type="ORF">SAMN04488514_107172</name>
</gene>
<name>A0A1G9S993_9FLAO</name>
<sequence>MENITRRSFVVQSSRLLAFLPISGVVGCLSKTELVLSNEDALKRLIYIVGPWSLEDKRTAENFAKRFLQAGHSDPYLRKSVMLVQSLTKKLSEEAMAVNEIVLDNIPEDAQEILLNLTKQLYSFVEVRFYVLNEPTWGQCQENSNWHTEITK</sequence>
<dbReference type="STRING" id="192904.SAMN04488514_107172"/>